<feature type="repeat" description="ANK" evidence="3">
    <location>
        <begin position="263"/>
        <end position="295"/>
    </location>
</feature>
<feature type="region of interest" description="Disordered" evidence="4">
    <location>
        <begin position="49"/>
        <end position="69"/>
    </location>
</feature>
<dbReference type="InterPro" id="IPR036770">
    <property type="entry name" value="Ankyrin_rpt-contain_sf"/>
</dbReference>
<reference evidence="5" key="1">
    <citation type="submission" date="2014-11" db="EMBL/GenBank/DDBJ databases">
        <authorList>
            <person name="Otto D Thomas"/>
            <person name="Naeem Raeece"/>
        </authorList>
    </citation>
    <scope>NUCLEOTIDE SEQUENCE</scope>
</reference>
<dbReference type="PhylomeDB" id="A0A0G4FS05"/>
<dbReference type="PRINTS" id="PR01415">
    <property type="entry name" value="ANKYRIN"/>
</dbReference>
<dbReference type="PROSITE" id="PS50088">
    <property type="entry name" value="ANK_REPEAT"/>
    <property type="match status" value="5"/>
</dbReference>
<dbReference type="SMART" id="SM00248">
    <property type="entry name" value="ANK"/>
    <property type="match status" value="7"/>
</dbReference>
<evidence type="ECO:0000256" key="1">
    <source>
        <dbReference type="ARBA" id="ARBA00022737"/>
    </source>
</evidence>
<keyword evidence="1" id="KW-0677">Repeat</keyword>
<dbReference type="EMBL" id="CDMZ01000586">
    <property type="protein sequence ID" value="CEM17452.1"/>
    <property type="molecule type" value="Genomic_DNA"/>
</dbReference>
<feature type="compositionally biased region" description="Polar residues" evidence="4">
    <location>
        <begin position="49"/>
        <end position="65"/>
    </location>
</feature>
<evidence type="ECO:0000256" key="2">
    <source>
        <dbReference type="ARBA" id="ARBA00023043"/>
    </source>
</evidence>
<feature type="repeat" description="ANK" evidence="3">
    <location>
        <begin position="374"/>
        <end position="414"/>
    </location>
</feature>
<dbReference type="GO" id="GO:0005634">
    <property type="term" value="C:nucleus"/>
    <property type="evidence" value="ECO:0007669"/>
    <property type="project" value="TreeGrafter"/>
</dbReference>
<dbReference type="SUPFAM" id="SSF48403">
    <property type="entry name" value="Ankyrin repeat"/>
    <property type="match status" value="1"/>
</dbReference>
<evidence type="ECO:0000256" key="3">
    <source>
        <dbReference type="PROSITE-ProRule" id="PRU00023"/>
    </source>
</evidence>
<feature type="repeat" description="ANK" evidence="3">
    <location>
        <begin position="415"/>
        <end position="447"/>
    </location>
</feature>
<sequence>MDTELLVASVFPVLTDIKNVEETLCCLVESVKAKRKMLERVTTNLLKEQHLSKGTTSTAPTSVAHPNSKEETVALSRVVLSACNEEKGRASKSDTNLESPDPPEKAVSVVKALETCVVKFKRKIHASLDQIMSQYYRMDLAPLYASRVGEVIRSFQPIDIQLLSEALEKFTEEGGKEKLAYLLHVGAPVNERLAPFSSTPLGTSLSLGMVEACRMLLQAGAVPDSNVLTSAIHCRNLEAVQLLVEAGADMEAKMVQSYLQPSMQNTPIFVAINQGEREIAKYLASNGANLSATDHVGQHPLDYAVFLGQKDVVEVLLSKGANVHAVTSPSALGKTDELVDGFTALHHAAVGGHRETVTLLLAQDGVEVNRRARNGRTPLHCTVLPSSRRGTPSDNAEIADILLSKGADLHARNEDGNTILHLAADRMAPQVALLALDRGIDVNATNNAGETALHRVCRGARGVRMANEPPEETRIKIAKLLIERGVDPHASNNADDTAWSLLQAVRRIHPLRKFMAEVMGAEDAAAEEEEEGEEEEGGNEGFGGGVFGDGFIEGAAFGGLVPPQVLLGNGEGGGFEIPMPDNFPKEDEADSD</sequence>
<organism evidence="5">
    <name type="scientific">Chromera velia CCMP2878</name>
    <dbReference type="NCBI Taxonomy" id="1169474"/>
    <lineage>
        <taxon>Eukaryota</taxon>
        <taxon>Sar</taxon>
        <taxon>Alveolata</taxon>
        <taxon>Colpodellida</taxon>
        <taxon>Chromeraceae</taxon>
        <taxon>Chromera</taxon>
    </lineage>
</organism>
<keyword evidence="2 3" id="KW-0040">ANK repeat</keyword>
<dbReference type="VEuPathDB" id="CryptoDB:Cvel_18473"/>
<feature type="region of interest" description="Disordered" evidence="4">
    <location>
        <begin position="522"/>
        <end position="545"/>
    </location>
</feature>
<dbReference type="InterPro" id="IPR002110">
    <property type="entry name" value="Ankyrin_rpt"/>
</dbReference>
<dbReference type="Pfam" id="PF12796">
    <property type="entry name" value="Ank_2"/>
    <property type="match status" value="3"/>
</dbReference>
<dbReference type="PANTHER" id="PTHR24193">
    <property type="entry name" value="ANKYRIN REPEAT PROTEIN"/>
    <property type="match status" value="1"/>
</dbReference>
<proteinExistence type="predicted"/>
<name>A0A0G4FS05_9ALVE</name>
<feature type="compositionally biased region" description="Acidic residues" evidence="4">
    <location>
        <begin position="524"/>
        <end position="538"/>
    </location>
</feature>
<dbReference type="PANTHER" id="PTHR24193:SF121">
    <property type="entry name" value="ADA2A-CONTAINING COMPLEX COMPONENT 3, ISOFORM D"/>
    <property type="match status" value="1"/>
</dbReference>
<dbReference type="Gene3D" id="1.25.40.20">
    <property type="entry name" value="Ankyrin repeat-containing domain"/>
    <property type="match status" value="3"/>
</dbReference>
<dbReference type="InterPro" id="IPR050663">
    <property type="entry name" value="Ankyrin-SOCS_Box"/>
</dbReference>
<dbReference type="PROSITE" id="PS50297">
    <property type="entry name" value="ANK_REP_REGION"/>
    <property type="match status" value="4"/>
</dbReference>
<evidence type="ECO:0000256" key="4">
    <source>
        <dbReference type="SAM" id="MobiDB-lite"/>
    </source>
</evidence>
<dbReference type="GO" id="GO:0045944">
    <property type="term" value="P:positive regulation of transcription by RNA polymerase II"/>
    <property type="evidence" value="ECO:0007669"/>
    <property type="project" value="TreeGrafter"/>
</dbReference>
<evidence type="ECO:0000313" key="5">
    <source>
        <dbReference type="EMBL" id="CEM17452.1"/>
    </source>
</evidence>
<accession>A0A0G4FS05</accession>
<gene>
    <name evidence="5" type="ORF">Cvel_18473</name>
</gene>
<feature type="repeat" description="ANK" evidence="3">
    <location>
        <begin position="340"/>
        <end position="373"/>
    </location>
</feature>
<feature type="repeat" description="ANK" evidence="3">
    <location>
        <begin position="296"/>
        <end position="328"/>
    </location>
</feature>
<feature type="region of interest" description="Disordered" evidence="4">
    <location>
        <begin position="568"/>
        <end position="592"/>
    </location>
</feature>
<dbReference type="GO" id="GO:0000976">
    <property type="term" value="F:transcription cis-regulatory region binding"/>
    <property type="evidence" value="ECO:0007669"/>
    <property type="project" value="TreeGrafter"/>
</dbReference>
<dbReference type="AlphaFoldDB" id="A0A0G4FS05"/>
<protein>
    <submittedName>
        <fullName evidence="5">Uncharacterized protein</fullName>
    </submittedName>
</protein>